<dbReference type="Proteomes" id="UP000189703">
    <property type="component" value="Unplaced"/>
</dbReference>
<name>A0A1U8Q681_NELNU</name>
<evidence type="ECO:0000256" key="3">
    <source>
        <dbReference type="ARBA" id="ARBA00022692"/>
    </source>
</evidence>
<keyword evidence="2 7" id="KW-0337">GPI-anchor biosynthesis</keyword>
<evidence type="ECO:0000256" key="2">
    <source>
        <dbReference type="ARBA" id="ARBA00022502"/>
    </source>
</evidence>
<evidence type="ECO:0000313" key="9">
    <source>
        <dbReference type="RefSeq" id="XP_010265824.1"/>
    </source>
</evidence>
<dbReference type="OrthoDB" id="419770at2759"/>
<dbReference type="RefSeq" id="XP_010265824.1">
    <property type="nucleotide sequence ID" value="XM_010267522.2"/>
</dbReference>
<protein>
    <recommendedName>
        <fullName evidence="7">Post-GPI attachment to proteins factor 3</fullName>
    </recommendedName>
</protein>
<dbReference type="Pfam" id="PF04080">
    <property type="entry name" value="Per1"/>
    <property type="match status" value="1"/>
</dbReference>
<evidence type="ECO:0000256" key="4">
    <source>
        <dbReference type="ARBA" id="ARBA00022729"/>
    </source>
</evidence>
<comment type="similarity">
    <text evidence="7">Belongs to the PGAP3 family.</text>
</comment>
<comment type="caution">
    <text evidence="7">Lacks conserved residue(s) required for the propagation of feature annotation.</text>
</comment>
<evidence type="ECO:0000256" key="5">
    <source>
        <dbReference type="ARBA" id="ARBA00022989"/>
    </source>
</evidence>
<evidence type="ECO:0000313" key="11">
    <source>
        <dbReference type="RefSeq" id="XP_019054309.1"/>
    </source>
</evidence>
<sequence>MLDREREREKLGNKPVKYHGKWPFWCVLAFRSLFLWHFLHYTLKYSSMDGCLFFILLYYKLPLRPNKKTYYEYTTLWHIYGLLSMNSWFWSAVSHTRWQVYRRLYRYFETILEGRTCSFSV</sequence>
<dbReference type="eggNOG" id="KOG2970">
    <property type="taxonomic scope" value="Eukaryota"/>
</dbReference>
<dbReference type="GO" id="GO:0006506">
    <property type="term" value="P:GPI anchor biosynthetic process"/>
    <property type="evidence" value="ECO:0007669"/>
    <property type="project" value="UniProtKB-KW"/>
</dbReference>
<dbReference type="RefSeq" id="XP_010265825.1">
    <property type="nucleotide sequence ID" value="XM_010267523.2"/>
</dbReference>
<gene>
    <name evidence="9 10 11" type="primary">LOC104603481</name>
</gene>
<dbReference type="KEGG" id="nnu:104603481"/>
<feature type="transmembrane region" description="Helical" evidence="7">
    <location>
        <begin position="73"/>
        <end position="93"/>
    </location>
</feature>
<evidence type="ECO:0000256" key="7">
    <source>
        <dbReference type="RuleBase" id="RU365066"/>
    </source>
</evidence>
<comment type="function">
    <text evidence="7">Involved in the lipid remodeling steps of GPI-anchor maturation.</text>
</comment>
<comment type="subcellular location">
    <subcellularLocation>
        <location evidence="1">Endomembrane system</location>
        <topology evidence="1">Multi-pass membrane protein</topology>
    </subcellularLocation>
    <subcellularLocation>
        <location evidence="7">Golgi apparatus membrane</location>
        <topology evidence="7">Multi-pass membrane protein</topology>
    </subcellularLocation>
</comment>
<evidence type="ECO:0000313" key="10">
    <source>
        <dbReference type="RefSeq" id="XP_010265825.1"/>
    </source>
</evidence>
<accession>A0A1U8Q681</accession>
<dbReference type="AlphaFoldDB" id="A0A1U8Q681"/>
<dbReference type="RefSeq" id="XP_019054309.1">
    <property type="nucleotide sequence ID" value="XM_019198764.1"/>
</dbReference>
<dbReference type="InterPro" id="IPR007217">
    <property type="entry name" value="Per1-like"/>
</dbReference>
<keyword evidence="7" id="KW-0333">Golgi apparatus</keyword>
<keyword evidence="6 7" id="KW-0472">Membrane</keyword>
<keyword evidence="4" id="KW-0732">Signal</keyword>
<keyword evidence="5 7" id="KW-1133">Transmembrane helix</keyword>
<evidence type="ECO:0000256" key="6">
    <source>
        <dbReference type="ARBA" id="ARBA00023136"/>
    </source>
</evidence>
<dbReference type="GeneID" id="104603481"/>
<evidence type="ECO:0000256" key="1">
    <source>
        <dbReference type="ARBA" id="ARBA00004127"/>
    </source>
</evidence>
<reference evidence="9 10" key="1">
    <citation type="submission" date="2025-04" db="UniProtKB">
        <authorList>
            <consortium name="RefSeq"/>
        </authorList>
    </citation>
    <scope>IDENTIFICATION</scope>
</reference>
<feature type="transmembrane region" description="Helical" evidence="7">
    <location>
        <begin position="45"/>
        <end position="61"/>
    </location>
</feature>
<dbReference type="STRING" id="4432.A0A1U8Q681"/>
<keyword evidence="3 7" id="KW-0812">Transmembrane</keyword>
<evidence type="ECO:0000313" key="8">
    <source>
        <dbReference type="Proteomes" id="UP000189703"/>
    </source>
</evidence>
<organism evidence="8 11">
    <name type="scientific">Nelumbo nucifera</name>
    <name type="common">Sacred lotus</name>
    <dbReference type="NCBI Taxonomy" id="4432"/>
    <lineage>
        <taxon>Eukaryota</taxon>
        <taxon>Viridiplantae</taxon>
        <taxon>Streptophyta</taxon>
        <taxon>Embryophyta</taxon>
        <taxon>Tracheophyta</taxon>
        <taxon>Spermatophyta</taxon>
        <taxon>Magnoliopsida</taxon>
        <taxon>Proteales</taxon>
        <taxon>Nelumbonaceae</taxon>
        <taxon>Nelumbo</taxon>
    </lineage>
</organism>
<dbReference type="PANTHER" id="PTHR13148">
    <property type="entry name" value="PER1-RELATED"/>
    <property type="match status" value="1"/>
</dbReference>
<proteinExistence type="inferred from homology"/>
<dbReference type="GO" id="GO:0000139">
    <property type="term" value="C:Golgi membrane"/>
    <property type="evidence" value="ECO:0007669"/>
    <property type="project" value="UniProtKB-SubCell"/>
</dbReference>
<keyword evidence="8" id="KW-1185">Reference proteome</keyword>
<dbReference type="PANTHER" id="PTHR13148:SF0">
    <property type="entry name" value="POST-GPI ATTACHMENT TO PROTEINS FACTOR 3"/>
    <property type="match status" value="1"/>
</dbReference>